<gene>
    <name evidence="1" type="ORF">STRAU_5875</name>
</gene>
<evidence type="ECO:0000313" key="1">
    <source>
        <dbReference type="EMBL" id="EPH41077.1"/>
    </source>
</evidence>
<organism evidence="1 2">
    <name type="scientific">Streptomyces aurantiacus JA 4570</name>
    <dbReference type="NCBI Taxonomy" id="1286094"/>
    <lineage>
        <taxon>Bacteria</taxon>
        <taxon>Bacillati</taxon>
        <taxon>Actinomycetota</taxon>
        <taxon>Actinomycetes</taxon>
        <taxon>Kitasatosporales</taxon>
        <taxon>Streptomycetaceae</taxon>
        <taxon>Streptomyces</taxon>
        <taxon>Streptomyces aurantiacus group</taxon>
    </lineage>
</organism>
<dbReference type="AlphaFoldDB" id="S4AI37"/>
<protein>
    <submittedName>
        <fullName evidence="1">Uncharacterized protein</fullName>
    </submittedName>
</protein>
<proteinExistence type="predicted"/>
<dbReference type="PATRIC" id="fig|1286094.4.peg.5804"/>
<dbReference type="Proteomes" id="UP000014629">
    <property type="component" value="Unassembled WGS sequence"/>
</dbReference>
<evidence type="ECO:0000313" key="2">
    <source>
        <dbReference type="Proteomes" id="UP000014629"/>
    </source>
</evidence>
<comment type="caution">
    <text evidence="1">The sequence shown here is derived from an EMBL/GenBank/DDBJ whole genome shotgun (WGS) entry which is preliminary data.</text>
</comment>
<accession>S4AI37</accession>
<sequence>MILPALSAWSFPGGRCGGRNRRLQVEPFLFRQLSAGFPAGSEPVSPKDRPRGRNITGRHLWHRMEALSQNYGMRCLSG</sequence>
<dbReference type="EMBL" id="AOPZ01000343">
    <property type="protein sequence ID" value="EPH41077.1"/>
    <property type="molecule type" value="Genomic_DNA"/>
</dbReference>
<name>S4AI37_9ACTN</name>
<reference evidence="1 2" key="1">
    <citation type="submission" date="2013-02" db="EMBL/GenBank/DDBJ databases">
        <title>Draft Genome Sequence of Streptomyces aurantiacus, Which Produces Setomimycin.</title>
        <authorList>
            <person name="Gruening B.A."/>
            <person name="Praeg A."/>
            <person name="Erxleben A."/>
            <person name="Guenther S."/>
            <person name="Mueller M."/>
        </authorList>
    </citation>
    <scope>NUCLEOTIDE SEQUENCE [LARGE SCALE GENOMIC DNA]</scope>
    <source>
        <strain evidence="1 2">JA 4570</strain>
    </source>
</reference>
<keyword evidence="2" id="KW-1185">Reference proteome</keyword>